<organism evidence="2">
    <name type="scientific">Zea mays</name>
    <name type="common">Maize</name>
    <dbReference type="NCBI Taxonomy" id="4577"/>
    <lineage>
        <taxon>Eukaryota</taxon>
        <taxon>Viridiplantae</taxon>
        <taxon>Streptophyta</taxon>
        <taxon>Embryophyta</taxon>
        <taxon>Tracheophyta</taxon>
        <taxon>Spermatophyta</taxon>
        <taxon>Magnoliopsida</taxon>
        <taxon>Liliopsida</taxon>
        <taxon>Poales</taxon>
        <taxon>Poaceae</taxon>
        <taxon>PACMAD clade</taxon>
        <taxon>Panicoideae</taxon>
        <taxon>Andropogonodae</taxon>
        <taxon>Andropogoneae</taxon>
        <taxon>Tripsacinae</taxon>
        <taxon>Zea</taxon>
    </lineage>
</organism>
<feature type="region of interest" description="Disordered" evidence="1">
    <location>
        <begin position="32"/>
        <end position="55"/>
    </location>
</feature>
<dbReference type="AlphaFoldDB" id="A0A317Y120"/>
<accession>A0A317Y120</accession>
<proteinExistence type="predicted"/>
<name>A0A317Y120_MAIZE</name>
<evidence type="ECO:0000256" key="1">
    <source>
        <dbReference type="SAM" id="MobiDB-lite"/>
    </source>
</evidence>
<dbReference type="Proteomes" id="UP000251960">
    <property type="component" value="Chromosome 1"/>
</dbReference>
<gene>
    <name evidence="2" type="ORF">Zm00014a_023610</name>
</gene>
<protein>
    <submittedName>
        <fullName evidence="2">Uncharacterized protein</fullName>
    </submittedName>
</protein>
<dbReference type="EMBL" id="NCVQ01000001">
    <property type="protein sequence ID" value="PWZ52327.1"/>
    <property type="molecule type" value="Genomic_DNA"/>
</dbReference>
<reference evidence="2" key="1">
    <citation type="journal article" date="2018" name="Nat. Genet.">
        <title>Extensive intraspecific gene order and gene structural variations between Mo17 and other maize genomes.</title>
        <authorList>
            <person name="Sun S."/>
            <person name="Zhou Y."/>
            <person name="Chen J."/>
            <person name="Shi J."/>
            <person name="Zhao H."/>
            <person name="Zhao H."/>
            <person name="Song W."/>
            <person name="Zhang M."/>
            <person name="Cui Y."/>
            <person name="Dong X."/>
            <person name="Liu H."/>
            <person name="Ma X."/>
            <person name="Jiao Y."/>
            <person name="Wang B."/>
            <person name="Wei X."/>
            <person name="Stein J.C."/>
            <person name="Glaubitz J.C."/>
            <person name="Lu F."/>
            <person name="Yu G."/>
            <person name="Liang C."/>
            <person name="Fengler K."/>
            <person name="Li B."/>
            <person name="Rafalski A."/>
            <person name="Schnable P.S."/>
            <person name="Ware D.H."/>
            <person name="Buckler E.S."/>
            <person name="Lai J."/>
        </authorList>
    </citation>
    <scope>NUCLEOTIDE SEQUENCE [LARGE SCALE GENOMIC DNA]</scope>
    <source>
        <tissue evidence="2">Seedling</tissue>
    </source>
</reference>
<sequence length="250" mass="26813">MEGAALDFLSRMEGAATWRRPEGGGGRVVAAGAKAGRRAEAGGRPTQGRGRGRGDVPVAVAGVPPVPGRAGVIHELHDGRGVPLRRGVGAAADAQDALQLRLDRDEAGAVDGGDDPAALPERTLFDIVSATQTIIPDSEGVITMHLTKATWEFDQNPNDLAHSNELKLEVLDDLREISLITRTSYWDWSARLQLNNLNSFSNSNRKDSISSCIMVSPDQATKIYKAMKDKGLPVDLVECEGERHGFLKAQ</sequence>
<comment type="caution">
    <text evidence="2">The sequence shown here is derived from an EMBL/GenBank/DDBJ whole genome shotgun (WGS) entry which is preliminary data.</text>
</comment>
<evidence type="ECO:0000313" key="2">
    <source>
        <dbReference type="EMBL" id="PWZ52327.1"/>
    </source>
</evidence>